<dbReference type="Proteomes" id="UP001141253">
    <property type="component" value="Chromosome 3"/>
</dbReference>
<dbReference type="EMBL" id="JAPFFI010000007">
    <property type="protein sequence ID" value="KAJ6389601.1"/>
    <property type="molecule type" value="Genomic_DNA"/>
</dbReference>
<accession>A0ABQ9BSR0</accession>
<reference evidence="2" key="2">
    <citation type="journal article" date="2023" name="Int. J. Mol. Sci.">
        <title>De Novo Assembly and Annotation of 11 Diverse Shrub Willow (Salix) Genomes Reveals Novel Gene Organization in Sex-Linked Regions.</title>
        <authorList>
            <person name="Hyden B."/>
            <person name="Feng K."/>
            <person name="Yates T.B."/>
            <person name="Jawdy S."/>
            <person name="Cereghino C."/>
            <person name="Smart L.B."/>
            <person name="Muchero W."/>
        </authorList>
    </citation>
    <scope>NUCLEOTIDE SEQUENCE</scope>
    <source>
        <tissue evidence="2">Shoot tip</tissue>
    </source>
</reference>
<evidence type="ECO:0000313" key="3">
    <source>
        <dbReference type="Proteomes" id="UP001141253"/>
    </source>
</evidence>
<reference evidence="2" key="1">
    <citation type="submission" date="2022-10" db="EMBL/GenBank/DDBJ databases">
        <authorList>
            <person name="Hyden B.L."/>
            <person name="Feng K."/>
            <person name="Yates T."/>
            <person name="Jawdy S."/>
            <person name="Smart L.B."/>
            <person name="Muchero W."/>
        </authorList>
    </citation>
    <scope>NUCLEOTIDE SEQUENCE</scope>
    <source>
        <tissue evidence="2">Shoot tip</tissue>
    </source>
</reference>
<feature type="compositionally biased region" description="Polar residues" evidence="1">
    <location>
        <begin position="63"/>
        <end position="75"/>
    </location>
</feature>
<sequence>MMEKGNSIMEFGPDHWSSSRASYMTDLGELDDSPSPKTNNSGKTKIFHKLRRLLLGKDRTRATGGSDSPNGSVNTHRILWIPKEPGVWENSRRNSEAGSSHWYRGCSSSRASDLSLDNLLDQDSYSIEKTELSQSELVKFAEVLKDPESRAVNGNKMDKLHRKSVSVGSFEALHRSSE</sequence>
<evidence type="ECO:0000313" key="2">
    <source>
        <dbReference type="EMBL" id="KAJ6389601.1"/>
    </source>
</evidence>
<organism evidence="2 3">
    <name type="scientific">Salix suchowensis</name>
    <dbReference type="NCBI Taxonomy" id="1278906"/>
    <lineage>
        <taxon>Eukaryota</taxon>
        <taxon>Viridiplantae</taxon>
        <taxon>Streptophyta</taxon>
        <taxon>Embryophyta</taxon>
        <taxon>Tracheophyta</taxon>
        <taxon>Spermatophyta</taxon>
        <taxon>Magnoliopsida</taxon>
        <taxon>eudicotyledons</taxon>
        <taxon>Gunneridae</taxon>
        <taxon>Pentapetalae</taxon>
        <taxon>rosids</taxon>
        <taxon>fabids</taxon>
        <taxon>Malpighiales</taxon>
        <taxon>Salicaceae</taxon>
        <taxon>Saliceae</taxon>
        <taxon>Salix</taxon>
    </lineage>
</organism>
<name>A0ABQ9BSR0_9ROSI</name>
<feature type="region of interest" description="Disordered" evidence="1">
    <location>
        <begin position="57"/>
        <end position="76"/>
    </location>
</feature>
<keyword evidence="3" id="KW-1185">Reference proteome</keyword>
<protein>
    <submittedName>
        <fullName evidence="2">Uncharacterized protein</fullName>
    </submittedName>
</protein>
<comment type="caution">
    <text evidence="2">The sequence shown here is derived from an EMBL/GenBank/DDBJ whole genome shotgun (WGS) entry which is preliminary data.</text>
</comment>
<proteinExistence type="predicted"/>
<evidence type="ECO:0000256" key="1">
    <source>
        <dbReference type="SAM" id="MobiDB-lite"/>
    </source>
</evidence>
<gene>
    <name evidence="2" type="ORF">OIU77_027844</name>
</gene>